<evidence type="ECO:0000313" key="1">
    <source>
        <dbReference type="EMBL" id="KAG0321868.1"/>
    </source>
</evidence>
<dbReference type="Gene3D" id="1.10.443.20">
    <property type="entry name" value="Centromere DNA-binding protein complex CBF3 subunit, domain 2"/>
    <property type="match status" value="1"/>
</dbReference>
<gene>
    <name evidence="1" type="ORF">BGZ99_003635</name>
</gene>
<comment type="caution">
    <text evidence="1">The sequence shown here is derived from an EMBL/GenBank/DDBJ whole genome shotgun (WGS) entry which is preliminary data.</text>
</comment>
<name>A0A9P6RP80_9FUNG</name>
<keyword evidence="2" id="KW-1185">Reference proteome</keyword>
<protein>
    <submittedName>
        <fullName evidence="1">Uncharacterized protein</fullName>
    </submittedName>
</protein>
<feature type="non-terminal residue" evidence="1">
    <location>
        <position position="210"/>
    </location>
</feature>
<evidence type="ECO:0000313" key="2">
    <source>
        <dbReference type="Proteomes" id="UP000738325"/>
    </source>
</evidence>
<dbReference type="EMBL" id="JAAAIP010000229">
    <property type="protein sequence ID" value="KAG0321868.1"/>
    <property type="molecule type" value="Genomic_DNA"/>
</dbReference>
<dbReference type="GO" id="GO:0003677">
    <property type="term" value="F:DNA binding"/>
    <property type="evidence" value="ECO:0007669"/>
    <property type="project" value="InterPro"/>
</dbReference>
<dbReference type="AlphaFoldDB" id="A0A9P6RP80"/>
<sequence length="210" mass="23680">MTENIAEEHDPVRGIEPLRVNPKVRSQQQLPYDPNLPLPSYETVDAYIKAVIDLYVSQKSDSTNKAMQNESHPRSAQVRTLMKKYHLRMAALKKSVVSTDLTFDEGNDLEVLRQTMRTSWTHKYRHLGGGRKHDLIGLRARLNAVWSHDMVMHGENMRMATLADLATHTVNQGISGGQDVVGISLSMLRGKTNHEGKENKGVIVRSKDVE</sequence>
<accession>A0A9P6RP80</accession>
<reference evidence="1" key="1">
    <citation type="journal article" date="2020" name="Fungal Divers.">
        <title>Resolving the Mortierellaceae phylogeny through synthesis of multi-gene phylogenetics and phylogenomics.</title>
        <authorList>
            <person name="Vandepol N."/>
            <person name="Liber J."/>
            <person name="Desiro A."/>
            <person name="Na H."/>
            <person name="Kennedy M."/>
            <person name="Barry K."/>
            <person name="Grigoriev I.V."/>
            <person name="Miller A.N."/>
            <person name="O'Donnell K."/>
            <person name="Stajich J.E."/>
            <person name="Bonito G."/>
        </authorList>
    </citation>
    <scope>NUCLEOTIDE SEQUENCE</scope>
    <source>
        <strain evidence="1">REB-010B</strain>
    </source>
</reference>
<organism evidence="1 2">
    <name type="scientific">Dissophora globulifera</name>
    <dbReference type="NCBI Taxonomy" id="979702"/>
    <lineage>
        <taxon>Eukaryota</taxon>
        <taxon>Fungi</taxon>
        <taxon>Fungi incertae sedis</taxon>
        <taxon>Mucoromycota</taxon>
        <taxon>Mortierellomycotina</taxon>
        <taxon>Mortierellomycetes</taxon>
        <taxon>Mortierellales</taxon>
        <taxon>Mortierellaceae</taxon>
        <taxon>Dissophora</taxon>
    </lineage>
</organism>
<proteinExistence type="predicted"/>
<dbReference type="InterPro" id="IPR038279">
    <property type="entry name" value="Ndc10_dom2_sf"/>
</dbReference>
<dbReference type="OrthoDB" id="2436113at2759"/>
<dbReference type="Proteomes" id="UP000738325">
    <property type="component" value="Unassembled WGS sequence"/>
</dbReference>